<dbReference type="RefSeq" id="WP_154021755.1">
    <property type="nucleotide sequence ID" value="NZ_LT670846.1"/>
</dbReference>
<dbReference type="PANTHER" id="PTHR42987">
    <property type="entry name" value="PEPTIDASE S49"/>
    <property type="match status" value="1"/>
</dbReference>
<dbReference type="PRINTS" id="PR00127">
    <property type="entry name" value="CLPPROTEASEP"/>
</dbReference>
<evidence type="ECO:0000256" key="2">
    <source>
        <dbReference type="ARBA" id="ARBA00022670"/>
    </source>
</evidence>
<feature type="domain" description="Peptidase S49" evidence="5">
    <location>
        <begin position="89"/>
        <end position="239"/>
    </location>
</feature>
<dbReference type="AlphaFoldDB" id="A0A1M6THK3"/>
<dbReference type="Gene3D" id="3.90.226.10">
    <property type="entry name" value="2-enoyl-CoA Hydratase, Chain A, domain 1"/>
    <property type="match status" value="2"/>
</dbReference>
<accession>A0A1M6THK3</accession>
<dbReference type="InterPro" id="IPR002142">
    <property type="entry name" value="Peptidase_S49"/>
</dbReference>
<dbReference type="Proteomes" id="UP000189810">
    <property type="component" value="Chromosome I"/>
</dbReference>
<dbReference type="InterPro" id="IPR004635">
    <property type="entry name" value="Pept_S49_SppA"/>
</dbReference>
<dbReference type="SUPFAM" id="SSF52096">
    <property type="entry name" value="ClpP/crotonase"/>
    <property type="match status" value="1"/>
</dbReference>
<dbReference type="STRING" id="381751.SAMN05444391_1459"/>
<evidence type="ECO:0000313" key="6">
    <source>
        <dbReference type="EMBL" id="SHK56258.1"/>
    </source>
</evidence>
<dbReference type="InterPro" id="IPR047272">
    <property type="entry name" value="S49_SppA_C"/>
</dbReference>
<evidence type="ECO:0000256" key="1">
    <source>
        <dbReference type="ARBA" id="ARBA00008683"/>
    </source>
</evidence>
<dbReference type="Pfam" id="PF01343">
    <property type="entry name" value="Peptidase_S49"/>
    <property type="match status" value="1"/>
</dbReference>
<reference evidence="6 7" key="1">
    <citation type="submission" date="2016-11" db="EMBL/GenBank/DDBJ databases">
        <authorList>
            <person name="Jaros S."/>
            <person name="Januszkiewicz K."/>
            <person name="Wedrychowicz H."/>
        </authorList>
    </citation>
    <scope>NUCLEOTIDE SEQUENCE [LARGE SCALE GENOMIC DNA]</scope>
    <source>
        <strain evidence="6 7">DSM 19557</strain>
    </source>
</reference>
<dbReference type="InterPro" id="IPR029045">
    <property type="entry name" value="ClpP/crotonase-like_dom_sf"/>
</dbReference>
<protein>
    <submittedName>
        <fullName evidence="6">Protease-4</fullName>
    </submittedName>
</protein>
<dbReference type="OrthoDB" id="9764363at2"/>
<sequence length="276" mass="30941">MRWIKRILLFLIILLMGIFLGSILSRIPVGERIAVLEIKGVITDSTYYVQKLEELRKDQSVKAIVLRVDSPGGSVGASQEIYRAVERVRKDGKPVVVSMGSVAASGGYYVSAPANYILANPGTITGSIGVIVQHIEYKQLLEKLGIKASAIKTGQFKDTLSPFRELTPQEREYLQKTIEDTYQQFLDAILRYRKIEKEKLLEVADGRILTGRQAKELGLVDDLGNIQDAIDKAKELAKVPQARVFYVGESKGILKKLMGNDMDSIFNGFMFYYLMR</sequence>
<dbReference type="GO" id="GO:0006508">
    <property type="term" value="P:proteolysis"/>
    <property type="evidence" value="ECO:0007669"/>
    <property type="project" value="UniProtKB-KW"/>
</dbReference>
<keyword evidence="2 6" id="KW-0645">Protease</keyword>
<dbReference type="GO" id="GO:0004252">
    <property type="term" value="F:serine-type endopeptidase activity"/>
    <property type="evidence" value="ECO:0007669"/>
    <property type="project" value="InterPro"/>
</dbReference>
<dbReference type="PANTHER" id="PTHR42987:SF7">
    <property type="entry name" value="SIGNAL PEPTIDE PEPTIDASE SPPA-RELATED"/>
    <property type="match status" value="1"/>
</dbReference>
<keyword evidence="4" id="KW-0720">Serine protease</keyword>
<evidence type="ECO:0000256" key="4">
    <source>
        <dbReference type="ARBA" id="ARBA00022825"/>
    </source>
</evidence>
<proteinExistence type="inferred from homology"/>
<keyword evidence="7" id="KW-1185">Reference proteome</keyword>
<comment type="similarity">
    <text evidence="1">Belongs to the peptidase S49 family.</text>
</comment>
<evidence type="ECO:0000259" key="5">
    <source>
        <dbReference type="Pfam" id="PF01343"/>
    </source>
</evidence>
<dbReference type="CDD" id="cd07023">
    <property type="entry name" value="S49_Sppa_N_C"/>
    <property type="match status" value="1"/>
</dbReference>
<keyword evidence="3" id="KW-0378">Hydrolase</keyword>
<evidence type="ECO:0000313" key="7">
    <source>
        <dbReference type="Proteomes" id="UP000189810"/>
    </source>
</evidence>
<dbReference type="EMBL" id="LT670846">
    <property type="protein sequence ID" value="SHK56258.1"/>
    <property type="molecule type" value="Genomic_DNA"/>
</dbReference>
<name>A0A1M6THK3_9AQUI</name>
<dbReference type="NCBIfam" id="TIGR00706">
    <property type="entry name" value="SppA_dom"/>
    <property type="match status" value="1"/>
</dbReference>
<gene>
    <name evidence="6" type="ORF">SAMN05444391_1459</name>
</gene>
<organism evidence="6 7">
    <name type="scientific">Thermocrinis minervae</name>
    <dbReference type="NCBI Taxonomy" id="381751"/>
    <lineage>
        <taxon>Bacteria</taxon>
        <taxon>Pseudomonadati</taxon>
        <taxon>Aquificota</taxon>
        <taxon>Aquificia</taxon>
        <taxon>Aquificales</taxon>
        <taxon>Aquificaceae</taxon>
        <taxon>Thermocrinis</taxon>
    </lineage>
</organism>
<dbReference type="GO" id="GO:0004176">
    <property type="term" value="F:ATP-dependent peptidase activity"/>
    <property type="evidence" value="ECO:0007669"/>
    <property type="project" value="InterPro"/>
</dbReference>
<evidence type="ECO:0000256" key="3">
    <source>
        <dbReference type="ARBA" id="ARBA00022801"/>
    </source>
</evidence>
<dbReference type="InterPro" id="IPR001907">
    <property type="entry name" value="ClpP"/>
</dbReference>